<keyword evidence="3" id="KW-0456">Lyase</keyword>
<gene>
    <name evidence="5" type="ORF">B0A48_02856</name>
</gene>
<dbReference type="Gene3D" id="3.20.20.60">
    <property type="entry name" value="Phosphoenolpyruvate-binding domains"/>
    <property type="match status" value="1"/>
</dbReference>
<evidence type="ECO:0000259" key="4">
    <source>
        <dbReference type="Pfam" id="PF03328"/>
    </source>
</evidence>
<sequence>MAMQSANRLQTALKSKSPTFGAWQMLPGTNLCRAICRSSSSIDWLLIDQEHGNISDDSMHELVAAAAACGVSPIVRVPDAQHWMIKRALDAGAHGILVPLLQTAKQAQDIVSWSKFPPQGTRGFGSPFSMEKFVQQPPLGSTSAVKEVSSIDYLKQANSSLVIAVQIETSSALAELDAIAAVPGIDVLFVGPFDLGNNIGHPIVSATRDPELVEAIASVQKAAEKNGISSGIYCNSGEEARSYADKGFGMCSAMTDMVAVPKAFGQAFEAAKGSYVHAGVQGLKKGVEAVSGPYGK</sequence>
<dbReference type="GO" id="GO:0046872">
    <property type="term" value="F:metal ion binding"/>
    <property type="evidence" value="ECO:0007669"/>
    <property type="project" value="UniProtKB-KW"/>
</dbReference>
<keyword evidence="6" id="KW-1185">Reference proteome</keyword>
<organism evidence="5 6">
    <name type="scientific">Cryoendolithus antarcticus</name>
    <dbReference type="NCBI Taxonomy" id="1507870"/>
    <lineage>
        <taxon>Eukaryota</taxon>
        <taxon>Fungi</taxon>
        <taxon>Dikarya</taxon>
        <taxon>Ascomycota</taxon>
        <taxon>Pezizomycotina</taxon>
        <taxon>Dothideomycetes</taxon>
        <taxon>Dothideomycetidae</taxon>
        <taxon>Cladosporiales</taxon>
        <taxon>Cladosporiaceae</taxon>
        <taxon>Cryoendolithus</taxon>
    </lineage>
</organism>
<dbReference type="SUPFAM" id="SSF51621">
    <property type="entry name" value="Phosphoenolpyruvate/pyruvate domain"/>
    <property type="match status" value="1"/>
</dbReference>
<dbReference type="InParanoid" id="A0A1V8TLH2"/>
<dbReference type="STRING" id="1507870.A0A1V8TLH2"/>
<dbReference type="AlphaFoldDB" id="A0A1V8TLH2"/>
<dbReference type="InterPro" id="IPR050251">
    <property type="entry name" value="HpcH-HpaI_aldolase"/>
</dbReference>
<accession>A0A1V8TLH2</accession>
<protein>
    <recommendedName>
        <fullName evidence="4">HpcH/HpaI aldolase/citrate lyase domain-containing protein</fullName>
    </recommendedName>
</protein>
<feature type="domain" description="HpcH/HpaI aldolase/citrate lyase" evidence="4">
    <location>
        <begin position="39"/>
        <end position="247"/>
    </location>
</feature>
<dbReference type="EMBL" id="NAJO01000005">
    <property type="protein sequence ID" value="OQO12215.1"/>
    <property type="molecule type" value="Genomic_DNA"/>
</dbReference>
<evidence type="ECO:0000256" key="3">
    <source>
        <dbReference type="ARBA" id="ARBA00023239"/>
    </source>
</evidence>
<evidence type="ECO:0000313" key="6">
    <source>
        <dbReference type="Proteomes" id="UP000192596"/>
    </source>
</evidence>
<dbReference type="Pfam" id="PF03328">
    <property type="entry name" value="HpcH_HpaI"/>
    <property type="match status" value="1"/>
</dbReference>
<dbReference type="PANTHER" id="PTHR30502:SF0">
    <property type="entry name" value="PHOSPHOENOLPYRUVATE CARBOXYLASE FAMILY PROTEIN"/>
    <property type="match status" value="1"/>
</dbReference>
<reference evidence="6" key="1">
    <citation type="submission" date="2017-03" db="EMBL/GenBank/DDBJ databases">
        <title>Genomes of endolithic fungi from Antarctica.</title>
        <authorList>
            <person name="Coleine C."/>
            <person name="Masonjones S."/>
            <person name="Stajich J.E."/>
        </authorList>
    </citation>
    <scope>NUCLEOTIDE SEQUENCE [LARGE SCALE GENOMIC DNA]</scope>
    <source>
        <strain evidence="6">CCFEE 5527</strain>
    </source>
</reference>
<evidence type="ECO:0000313" key="5">
    <source>
        <dbReference type="EMBL" id="OQO12215.1"/>
    </source>
</evidence>
<comment type="caution">
    <text evidence="5">The sequence shown here is derived from an EMBL/GenBank/DDBJ whole genome shotgun (WGS) entry which is preliminary data.</text>
</comment>
<dbReference type="OrthoDB" id="1621678at2759"/>
<dbReference type="PANTHER" id="PTHR30502">
    <property type="entry name" value="2-KETO-3-DEOXY-L-RHAMNONATE ALDOLASE"/>
    <property type="match status" value="1"/>
</dbReference>
<dbReference type="InterPro" id="IPR015813">
    <property type="entry name" value="Pyrv/PenolPyrv_kinase-like_dom"/>
</dbReference>
<dbReference type="GO" id="GO:0005737">
    <property type="term" value="C:cytoplasm"/>
    <property type="evidence" value="ECO:0007669"/>
    <property type="project" value="TreeGrafter"/>
</dbReference>
<comment type="similarity">
    <text evidence="1">Belongs to the HpcH/HpaI aldolase family.</text>
</comment>
<name>A0A1V8TLH2_9PEZI</name>
<dbReference type="Proteomes" id="UP000192596">
    <property type="component" value="Unassembled WGS sequence"/>
</dbReference>
<keyword evidence="2" id="KW-0479">Metal-binding</keyword>
<dbReference type="GO" id="GO:0016832">
    <property type="term" value="F:aldehyde-lyase activity"/>
    <property type="evidence" value="ECO:0007669"/>
    <property type="project" value="TreeGrafter"/>
</dbReference>
<dbReference type="InterPro" id="IPR005000">
    <property type="entry name" value="Aldolase/citrate-lyase_domain"/>
</dbReference>
<evidence type="ECO:0000256" key="1">
    <source>
        <dbReference type="ARBA" id="ARBA00005568"/>
    </source>
</evidence>
<dbReference type="InterPro" id="IPR040442">
    <property type="entry name" value="Pyrv_kinase-like_dom_sf"/>
</dbReference>
<proteinExistence type="inferred from homology"/>
<evidence type="ECO:0000256" key="2">
    <source>
        <dbReference type="ARBA" id="ARBA00022723"/>
    </source>
</evidence>